<comment type="caution">
    <text evidence="10">The sequence shown here is derived from an EMBL/GenBank/DDBJ whole genome shotgun (WGS) entry which is preliminary data.</text>
</comment>
<keyword evidence="2" id="KW-0004">4Fe-4S</keyword>
<feature type="transmembrane region" description="Helical" evidence="8">
    <location>
        <begin position="92"/>
        <end position="120"/>
    </location>
</feature>
<evidence type="ECO:0000313" key="11">
    <source>
        <dbReference type="Proteomes" id="UP000218113"/>
    </source>
</evidence>
<evidence type="ECO:0000256" key="4">
    <source>
        <dbReference type="ARBA" id="ARBA00022737"/>
    </source>
</evidence>
<dbReference type="SUPFAM" id="SSF54862">
    <property type="entry name" value="4Fe-4S ferredoxins"/>
    <property type="match status" value="1"/>
</dbReference>
<proteinExistence type="predicted"/>
<feature type="transmembrane region" description="Helical" evidence="8">
    <location>
        <begin position="193"/>
        <end position="215"/>
    </location>
</feature>
<dbReference type="InterPro" id="IPR051684">
    <property type="entry name" value="Electron_Trans/Redox"/>
</dbReference>
<dbReference type="PROSITE" id="PS51379">
    <property type="entry name" value="4FE4S_FER_2"/>
    <property type="match status" value="2"/>
</dbReference>
<keyword evidence="8" id="KW-1133">Transmembrane helix</keyword>
<dbReference type="PANTHER" id="PTHR30176">
    <property type="entry name" value="FERREDOXIN-TYPE PROTEIN NAPH"/>
    <property type="match status" value="1"/>
</dbReference>
<dbReference type="InterPro" id="IPR017896">
    <property type="entry name" value="4Fe4S_Fe-S-bd"/>
</dbReference>
<protein>
    <submittedName>
        <fullName evidence="10">Ferredoxin</fullName>
    </submittedName>
</protein>
<evidence type="ECO:0000313" key="10">
    <source>
        <dbReference type="EMBL" id="PCI25189.1"/>
    </source>
</evidence>
<dbReference type="EMBL" id="NVSR01000116">
    <property type="protein sequence ID" value="PCI25189.1"/>
    <property type="molecule type" value="Genomic_DNA"/>
</dbReference>
<feature type="transmembrane region" description="Helical" evidence="8">
    <location>
        <begin position="51"/>
        <end position="72"/>
    </location>
</feature>
<dbReference type="NCBIfam" id="TIGR02163">
    <property type="entry name" value="napH"/>
    <property type="match status" value="1"/>
</dbReference>
<feature type="domain" description="4Fe-4S ferredoxin-type" evidence="9">
    <location>
        <begin position="273"/>
        <end position="302"/>
    </location>
</feature>
<feature type="transmembrane region" description="Helical" evidence="8">
    <location>
        <begin position="163"/>
        <end position="181"/>
    </location>
</feature>
<dbReference type="GO" id="GO:0051539">
    <property type="term" value="F:4 iron, 4 sulfur cluster binding"/>
    <property type="evidence" value="ECO:0007669"/>
    <property type="project" value="UniProtKB-KW"/>
</dbReference>
<keyword evidence="3" id="KW-0479">Metal-binding</keyword>
<evidence type="ECO:0000256" key="3">
    <source>
        <dbReference type="ARBA" id="ARBA00022723"/>
    </source>
</evidence>
<dbReference type="AlphaFoldDB" id="A0A2A4SVT2"/>
<dbReference type="PANTHER" id="PTHR30176:SF3">
    <property type="entry name" value="FERREDOXIN-TYPE PROTEIN NAPH"/>
    <property type="match status" value="1"/>
</dbReference>
<keyword evidence="4" id="KW-0677">Repeat</keyword>
<gene>
    <name evidence="10" type="ORF">COB67_11005</name>
</gene>
<name>A0A2A4SVT2_9DELT</name>
<dbReference type="GO" id="GO:0005886">
    <property type="term" value="C:plasma membrane"/>
    <property type="evidence" value="ECO:0007669"/>
    <property type="project" value="TreeGrafter"/>
</dbReference>
<reference evidence="11" key="1">
    <citation type="submission" date="2017-08" db="EMBL/GenBank/DDBJ databases">
        <title>A dynamic microbial community with high functional redundancy inhabits the cold, oxic subseafloor aquifer.</title>
        <authorList>
            <person name="Tully B.J."/>
            <person name="Wheat C.G."/>
            <person name="Glazer B.T."/>
            <person name="Huber J.A."/>
        </authorList>
    </citation>
    <scope>NUCLEOTIDE SEQUENCE [LARGE SCALE GENOMIC DNA]</scope>
</reference>
<dbReference type="GO" id="GO:0046872">
    <property type="term" value="F:metal ion binding"/>
    <property type="evidence" value="ECO:0007669"/>
    <property type="project" value="UniProtKB-KW"/>
</dbReference>
<dbReference type="Gene3D" id="3.30.70.20">
    <property type="match status" value="1"/>
</dbReference>
<sequence length="308" mass="35031">MEGECIMKVTINTDEKATGPKKQRINKGPGKRKVSEPVAGHSFKKWKILRWSSLIFFNFAFFASFYFDIQLLEGSLSASRLLGFHMMDPFAALQIVLASKLILPNLVIGTVTVTIIYFFIGGRSFCSWICPYHLLAEIGEVIHRKLVAKKLIKNHTFDYKTKYFLYVLFLVLSFTTSYSVFEVINPVAALSRSFVYGPSILLFWVAILLAFEILYARRAWCRYFCPIGVSYNLIGILAPTKIKYDVDKCSNCKECQKVCMVPFVLIDTVSKGEKEYVTKGDCTRCGLCIDVCADEALSFSVRYLDKIM</sequence>
<evidence type="ECO:0000256" key="8">
    <source>
        <dbReference type="SAM" id="Phobius"/>
    </source>
</evidence>
<dbReference type="InterPro" id="IPR011886">
    <property type="entry name" value="NapH_MauN"/>
</dbReference>
<evidence type="ECO:0000256" key="7">
    <source>
        <dbReference type="ARBA" id="ARBA00023014"/>
    </source>
</evidence>
<evidence type="ECO:0000256" key="2">
    <source>
        <dbReference type="ARBA" id="ARBA00022485"/>
    </source>
</evidence>
<keyword evidence="8" id="KW-0472">Membrane</keyword>
<organism evidence="10 11">
    <name type="scientific">SAR324 cluster bacterium</name>
    <dbReference type="NCBI Taxonomy" id="2024889"/>
    <lineage>
        <taxon>Bacteria</taxon>
        <taxon>Deltaproteobacteria</taxon>
        <taxon>SAR324 cluster</taxon>
    </lineage>
</organism>
<evidence type="ECO:0000259" key="9">
    <source>
        <dbReference type="PROSITE" id="PS51379"/>
    </source>
</evidence>
<keyword evidence="5" id="KW-0249">Electron transport</keyword>
<accession>A0A2A4SVT2</accession>
<keyword evidence="8" id="KW-0812">Transmembrane</keyword>
<feature type="domain" description="4Fe-4S ferredoxin-type" evidence="9">
    <location>
        <begin position="240"/>
        <end position="269"/>
    </location>
</feature>
<evidence type="ECO:0000256" key="6">
    <source>
        <dbReference type="ARBA" id="ARBA00023004"/>
    </source>
</evidence>
<dbReference type="Pfam" id="PF13237">
    <property type="entry name" value="Fer4_10"/>
    <property type="match status" value="1"/>
</dbReference>
<evidence type="ECO:0000256" key="5">
    <source>
        <dbReference type="ARBA" id="ARBA00022982"/>
    </source>
</evidence>
<evidence type="ECO:0000256" key="1">
    <source>
        <dbReference type="ARBA" id="ARBA00022448"/>
    </source>
</evidence>
<dbReference type="Proteomes" id="UP000218113">
    <property type="component" value="Unassembled WGS sequence"/>
</dbReference>
<keyword evidence="6" id="KW-0408">Iron</keyword>
<keyword evidence="7" id="KW-0411">Iron-sulfur</keyword>
<dbReference type="Pfam" id="PF12801">
    <property type="entry name" value="Fer4_5"/>
    <property type="match status" value="2"/>
</dbReference>
<keyword evidence="1" id="KW-0813">Transport</keyword>